<comment type="caution">
    <text evidence="7">The sequence shown here is derived from an EMBL/GenBank/DDBJ whole genome shotgun (WGS) entry which is preliminary data.</text>
</comment>
<comment type="similarity">
    <text evidence="1">Belongs to the aldo/keto reductase family.</text>
</comment>
<evidence type="ECO:0000256" key="5">
    <source>
        <dbReference type="PIRSR" id="PIRSR000097-3"/>
    </source>
</evidence>
<accession>A0AAE0FAQ6</accession>
<dbReference type="Gene3D" id="3.20.20.100">
    <property type="entry name" value="NADP-dependent oxidoreductase domain"/>
    <property type="match status" value="1"/>
</dbReference>
<dbReference type="EMBL" id="LGRX02021919">
    <property type="protein sequence ID" value="KAK3256165.1"/>
    <property type="molecule type" value="Genomic_DNA"/>
</dbReference>
<dbReference type="PANTHER" id="PTHR43827:SF13">
    <property type="entry name" value="ALDO_KETO REDUCTASE FAMILY PROTEIN"/>
    <property type="match status" value="1"/>
</dbReference>
<feature type="active site" description="Proton donor" evidence="3">
    <location>
        <position position="50"/>
    </location>
</feature>
<gene>
    <name evidence="7" type="ORF">CYMTET_34686</name>
</gene>
<dbReference type="GO" id="GO:0016491">
    <property type="term" value="F:oxidoreductase activity"/>
    <property type="evidence" value="ECO:0007669"/>
    <property type="project" value="UniProtKB-KW"/>
</dbReference>
<dbReference type="InterPro" id="IPR023210">
    <property type="entry name" value="NADP_OxRdtase_dom"/>
</dbReference>
<dbReference type="PROSITE" id="PS00798">
    <property type="entry name" value="ALDOKETO_REDUCTASE_1"/>
    <property type="match status" value="1"/>
</dbReference>
<feature type="binding site" evidence="4">
    <location>
        <position position="114"/>
    </location>
    <ligand>
        <name>substrate</name>
    </ligand>
</feature>
<dbReference type="Proteomes" id="UP001190700">
    <property type="component" value="Unassembled WGS sequence"/>
</dbReference>
<evidence type="ECO:0000259" key="6">
    <source>
        <dbReference type="Pfam" id="PF00248"/>
    </source>
</evidence>
<dbReference type="PANTHER" id="PTHR43827">
    <property type="entry name" value="2,5-DIKETO-D-GLUCONIC ACID REDUCTASE"/>
    <property type="match status" value="1"/>
</dbReference>
<dbReference type="SUPFAM" id="SSF51430">
    <property type="entry name" value="NAD(P)-linked oxidoreductase"/>
    <property type="match status" value="1"/>
</dbReference>
<dbReference type="InterPro" id="IPR018170">
    <property type="entry name" value="Aldo/ket_reductase_CS"/>
</dbReference>
<dbReference type="Pfam" id="PF00248">
    <property type="entry name" value="Aldo_ket_red"/>
    <property type="match status" value="1"/>
</dbReference>
<evidence type="ECO:0000256" key="4">
    <source>
        <dbReference type="PIRSR" id="PIRSR000097-2"/>
    </source>
</evidence>
<dbReference type="CDD" id="cd19071">
    <property type="entry name" value="AKR_AKR1-5-like"/>
    <property type="match status" value="1"/>
</dbReference>
<name>A0AAE0FAQ6_9CHLO</name>
<reference evidence="7 8" key="1">
    <citation type="journal article" date="2015" name="Genome Biol. Evol.">
        <title>Comparative Genomics of a Bacterivorous Green Alga Reveals Evolutionary Causalities and Consequences of Phago-Mixotrophic Mode of Nutrition.</title>
        <authorList>
            <person name="Burns J.A."/>
            <person name="Paasch A."/>
            <person name="Narechania A."/>
            <person name="Kim E."/>
        </authorList>
    </citation>
    <scope>NUCLEOTIDE SEQUENCE [LARGE SCALE GENOMIC DNA]</scope>
    <source>
        <strain evidence="7 8">PLY_AMNH</strain>
    </source>
</reference>
<dbReference type="PRINTS" id="PR00069">
    <property type="entry name" value="ALDKETRDTASE"/>
</dbReference>
<protein>
    <recommendedName>
        <fullName evidence="6">NADP-dependent oxidoreductase domain-containing protein</fullName>
    </recommendedName>
</protein>
<dbReference type="AlphaFoldDB" id="A0AAE0FAQ6"/>
<evidence type="ECO:0000256" key="2">
    <source>
        <dbReference type="ARBA" id="ARBA00023002"/>
    </source>
</evidence>
<evidence type="ECO:0000313" key="8">
    <source>
        <dbReference type="Proteomes" id="UP001190700"/>
    </source>
</evidence>
<feature type="site" description="Lowers pKa of active site Tyr" evidence="5">
    <location>
        <position position="79"/>
    </location>
</feature>
<organism evidence="7 8">
    <name type="scientific">Cymbomonas tetramitiformis</name>
    <dbReference type="NCBI Taxonomy" id="36881"/>
    <lineage>
        <taxon>Eukaryota</taxon>
        <taxon>Viridiplantae</taxon>
        <taxon>Chlorophyta</taxon>
        <taxon>Pyramimonadophyceae</taxon>
        <taxon>Pyramimonadales</taxon>
        <taxon>Pyramimonadaceae</taxon>
        <taxon>Cymbomonas</taxon>
    </lineage>
</organism>
<evidence type="ECO:0000313" key="7">
    <source>
        <dbReference type="EMBL" id="KAK3256165.1"/>
    </source>
</evidence>
<keyword evidence="2" id="KW-0560">Oxidoreductase</keyword>
<keyword evidence="8" id="KW-1185">Reference proteome</keyword>
<evidence type="ECO:0000256" key="3">
    <source>
        <dbReference type="PIRSR" id="PIRSR000097-1"/>
    </source>
</evidence>
<proteinExistence type="inferred from homology"/>
<dbReference type="PROSITE" id="PS00063">
    <property type="entry name" value="ALDOKETO_REDUCTASE_3"/>
    <property type="match status" value="1"/>
</dbReference>
<dbReference type="InterPro" id="IPR036812">
    <property type="entry name" value="NAD(P)_OxRdtase_dom_sf"/>
</dbReference>
<dbReference type="InterPro" id="IPR020471">
    <property type="entry name" value="AKR"/>
</dbReference>
<evidence type="ECO:0000256" key="1">
    <source>
        <dbReference type="ARBA" id="ARBA00007905"/>
    </source>
</evidence>
<sequence>MESGLKLNDGRTIPRLGLGVFRSQPGQETKQAVLWALQSGYRHIDTAAYYRNEEDVGAAIKQFTDASGVPRESIWVTTKLGFHEGPKDYSGTIRAFEVSLKKLRLEYIDLYLIHCPNDKRNRLDQWRALEDLQKAGKARSIGVSNYGAHHLEELKSASRTVPCINQIELSPYLTRGALVDYCSNHGIAVEAYSPLTKGHKLADEQLVLLAKKYSCTPAQVLIRWSLQSGFVVIPKSTNEERIKENLNVQYFELASSDMSLMSSWDRHMVTGTNSGALGIGIKFQ</sequence>
<feature type="domain" description="NADP-dependent oxidoreductase" evidence="6">
    <location>
        <begin position="24"/>
        <end position="263"/>
    </location>
</feature>
<dbReference type="FunFam" id="3.20.20.100:FF:000015">
    <property type="entry name" value="Oxidoreductase, aldo/keto reductase family"/>
    <property type="match status" value="1"/>
</dbReference>
<dbReference type="PIRSF" id="PIRSF000097">
    <property type="entry name" value="AKR"/>
    <property type="match status" value="1"/>
</dbReference>
<dbReference type="PROSITE" id="PS00062">
    <property type="entry name" value="ALDOKETO_REDUCTASE_2"/>
    <property type="match status" value="1"/>
</dbReference>